<evidence type="ECO:0000313" key="2">
    <source>
        <dbReference type="Proteomes" id="UP001153678"/>
    </source>
</evidence>
<dbReference type="EMBL" id="CAMKVN010010706">
    <property type="protein sequence ID" value="CAI2194293.1"/>
    <property type="molecule type" value="Genomic_DNA"/>
</dbReference>
<comment type="caution">
    <text evidence="1">The sequence shown here is derived from an EMBL/GenBank/DDBJ whole genome shotgun (WGS) entry which is preliminary data.</text>
</comment>
<keyword evidence="2" id="KW-1185">Reference proteome</keyword>
<evidence type="ECO:0000313" key="1">
    <source>
        <dbReference type="EMBL" id="CAI2194293.1"/>
    </source>
</evidence>
<feature type="non-terminal residue" evidence="1">
    <location>
        <position position="1"/>
    </location>
</feature>
<dbReference type="Proteomes" id="UP001153678">
    <property type="component" value="Unassembled WGS sequence"/>
</dbReference>
<proteinExistence type="predicted"/>
<sequence length="56" mass="6341">MPDNPTQLNTLKKIINNNDTSTRKTLPEDDGYAFRYIWLNRFSALAMVPKSGVNVA</sequence>
<dbReference type="AlphaFoldDB" id="A0A9W4WXR0"/>
<organism evidence="1 2">
    <name type="scientific">Funneliformis geosporum</name>
    <dbReference type="NCBI Taxonomy" id="1117311"/>
    <lineage>
        <taxon>Eukaryota</taxon>
        <taxon>Fungi</taxon>
        <taxon>Fungi incertae sedis</taxon>
        <taxon>Mucoromycota</taxon>
        <taxon>Glomeromycotina</taxon>
        <taxon>Glomeromycetes</taxon>
        <taxon>Glomerales</taxon>
        <taxon>Glomeraceae</taxon>
        <taxon>Funneliformis</taxon>
    </lineage>
</organism>
<gene>
    <name evidence="1" type="ORF">FWILDA_LOCUS16503</name>
</gene>
<accession>A0A9W4WXR0</accession>
<name>A0A9W4WXR0_9GLOM</name>
<reference evidence="1" key="1">
    <citation type="submission" date="2022-08" db="EMBL/GenBank/DDBJ databases">
        <authorList>
            <person name="Kallberg Y."/>
            <person name="Tangrot J."/>
            <person name="Rosling A."/>
        </authorList>
    </citation>
    <scope>NUCLEOTIDE SEQUENCE</scope>
    <source>
        <strain evidence="1">Wild A</strain>
    </source>
</reference>
<protein>
    <submittedName>
        <fullName evidence="1">10517_t:CDS:1</fullName>
    </submittedName>
</protein>